<evidence type="ECO:0000313" key="2">
    <source>
        <dbReference type="Proteomes" id="UP000289438"/>
    </source>
</evidence>
<sequence length="46" mass="5048">MFSCVSARTLAYGLQFSIRRVGKALIVRTAVIVSLHCLRPLSSRAV</sequence>
<evidence type="ECO:0000313" key="1">
    <source>
        <dbReference type="EMBL" id="AVO23645.1"/>
    </source>
</evidence>
<organism evidence="1 2">
    <name type="scientific">Xanthomonas phage XPP1</name>
    <dbReference type="NCBI Taxonomy" id="2099853"/>
    <lineage>
        <taxon>Viruses</taxon>
        <taxon>Duplodnaviria</taxon>
        <taxon>Heunggongvirae</taxon>
        <taxon>Uroviricota</taxon>
        <taxon>Caudoviricetes</taxon>
        <taxon>Kantovirinae</taxon>
        <taxon>Tsukubavirus</taxon>
        <taxon>Tsukubavirus XPP1</taxon>
    </lineage>
</organism>
<name>A0A3S7HHF6_9CAUD</name>
<reference evidence="1 2" key="1">
    <citation type="submission" date="2018-02" db="EMBL/GenBank/DDBJ databases">
        <title>Isolation, characterization and comparative genomics of Xanthomonas oryzae pv. oryzae bacteriophages.</title>
        <authorList>
            <person name="Varga I."/>
            <person name="Molnar J."/>
            <person name="Gazdag A."/>
            <person name="Szucs D."/>
            <person name="Doffkay Z."/>
            <person name="Valappil S.K."/>
            <person name="Papp S."/>
            <person name="Pinter R."/>
            <person name="Vera Cruz C.M."/>
            <person name="Ricardo O."/>
            <person name="Vizi T."/>
            <person name="Schneider G."/>
            <person name="Rakhely G."/>
            <person name="Kovacs T."/>
        </authorList>
    </citation>
    <scope>NUCLEOTIDE SEQUENCE [LARGE SCALE GENOMIC DNA]</scope>
</reference>
<dbReference type="RefSeq" id="YP_010052411.1">
    <property type="nucleotide sequence ID" value="NC_054458.1"/>
</dbReference>
<dbReference type="KEGG" id="vg:64408780"/>
<protein>
    <submittedName>
        <fullName evidence="1">Uncharacterized protein</fullName>
    </submittedName>
</protein>
<accession>A0A3S7HHF6</accession>
<dbReference type="Proteomes" id="UP000289438">
    <property type="component" value="Segment"/>
</dbReference>
<proteinExistence type="predicted"/>
<keyword evidence="2" id="KW-1185">Reference proteome</keyword>
<dbReference type="GeneID" id="64408780"/>
<dbReference type="EMBL" id="MG944227">
    <property type="protein sequence ID" value="AVO23645.1"/>
    <property type="molecule type" value="Genomic_DNA"/>
</dbReference>